<protein>
    <submittedName>
        <fullName evidence="2">Uncharacterized protein</fullName>
    </submittedName>
</protein>
<dbReference type="EMBL" id="CAJFCW020000006">
    <property type="protein sequence ID" value="CAG9128347.1"/>
    <property type="molecule type" value="Genomic_DNA"/>
</dbReference>
<feature type="region of interest" description="Disordered" evidence="1">
    <location>
        <begin position="1"/>
        <end position="24"/>
    </location>
</feature>
<evidence type="ECO:0000313" key="2">
    <source>
        <dbReference type="EMBL" id="CAD5231043.1"/>
    </source>
</evidence>
<proteinExistence type="predicted"/>
<organism evidence="2 3">
    <name type="scientific">Bursaphelenchus okinawaensis</name>
    <dbReference type="NCBI Taxonomy" id="465554"/>
    <lineage>
        <taxon>Eukaryota</taxon>
        <taxon>Metazoa</taxon>
        <taxon>Ecdysozoa</taxon>
        <taxon>Nematoda</taxon>
        <taxon>Chromadorea</taxon>
        <taxon>Rhabditida</taxon>
        <taxon>Tylenchina</taxon>
        <taxon>Tylenchomorpha</taxon>
        <taxon>Aphelenchoidea</taxon>
        <taxon>Aphelenchoididae</taxon>
        <taxon>Bursaphelenchus</taxon>
    </lineage>
</organism>
<evidence type="ECO:0000256" key="1">
    <source>
        <dbReference type="SAM" id="MobiDB-lite"/>
    </source>
</evidence>
<dbReference type="EMBL" id="CAJFDH010000006">
    <property type="protein sequence ID" value="CAD5231043.1"/>
    <property type="molecule type" value="Genomic_DNA"/>
</dbReference>
<name>A0A811LSK0_9BILA</name>
<dbReference type="AlphaFoldDB" id="A0A811LSK0"/>
<gene>
    <name evidence="2" type="ORF">BOKJ2_LOCUS14444</name>
</gene>
<dbReference type="Proteomes" id="UP000614601">
    <property type="component" value="Unassembled WGS sequence"/>
</dbReference>
<sequence>MSNPPQNHLNHYHPPTSQPAPSLEKQCAEAIRTTQYSNMILPLNYDPRSYNNIPVRPISSQEDLNARRLRAREEKKEFYDKVNQSYEERVEAAIKENDVSMKKWFQKSVVDQQLRAMNEMFQQQYKKRVRRAHKPARDRSRQLSLQQPKNENNIVHGRRYSDSQGMAQPQTAEEKVQYYYLENATDQRSIAMINQYKKSQQAAEGRPATSNVFMSLNGLSSSSNNKNLNAPSIKLEPDEPMKSRFQEGTVQNIHSDYDSATELDKLFDFLT</sequence>
<keyword evidence="3" id="KW-1185">Reference proteome</keyword>
<comment type="caution">
    <text evidence="2">The sequence shown here is derived from an EMBL/GenBank/DDBJ whole genome shotgun (WGS) entry which is preliminary data.</text>
</comment>
<accession>A0A811LSK0</accession>
<dbReference type="Proteomes" id="UP000783686">
    <property type="component" value="Unassembled WGS sequence"/>
</dbReference>
<evidence type="ECO:0000313" key="3">
    <source>
        <dbReference type="Proteomes" id="UP000614601"/>
    </source>
</evidence>
<reference evidence="2" key="1">
    <citation type="submission" date="2020-09" db="EMBL/GenBank/DDBJ databases">
        <authorList>
            <person name="Kikuchi T."/>
        </authorList>
    </citation>
    <scope>NUCLEOTIDE SEQUENCE</scope>
    <source>
        <strain evidence="2">SH1</strain>
    </source>
</reference>